<dbReference type="InterPro" id="IPR052709">
    <property type="entry name" value="Transposase-MT_Hybrid"/>
</dbReference>
<dbReference type="PANTHER" id="PTHR46060">
    <property type="entry name" value="MARINER MOS1 TRANSPOSASE-LIKE PROTEIN"/>
    <property type="match status" value="1"/>
</dbReference>
<sequence length="161" mass="18336">MLTVAFGESTLSQKSVYTWYKHLTEGREDVDDDKSPGVVTTSTSEENIEIVKKMVFENLRITFRKVAEDIGISIGSCHAIFSDVLGMQRVATKFVPKVLKFELKQRLISITEELLYDVNDPDLLKKVITDDGTWVYGYDVETTTQSSQWKQPEAPRPKKAR</sequence>
<protein>
    <recommendedName>
        <fullName evidence="3">Transposase</fullName>
    </recommendedName>
</protein>
<evidence type="ECO:0008006" key="3">
    <source>
        <dbReference type="Google" id="ProtNLM"/>
    </source>
</evidence>
<organism evidence="1 2">
    <name type="scientific">Henosepilachna vigintioctopunctata</name>
    <dbReference type="NCBI Taxonomy" id="420089"/>
    <lineage>
        <taxon>Eukaryota</taxon>
        <taxon>Metazoa</taxon>
        <taxon>Ecdysozoa</taxon>
        <taxon>Arthropoda</taxon>
        <taxon>Hexapoda</taxon>
        <taxon>Insecta</taxon>
        <taxon>Pterygota</taxon>
        <taxon>Neoptera</taxon>
        <taxon>Endopterygota</taxon>
        <taxon>Coleoptera</taxon>
        <taxon>Polyphaga</taxon>
        <taxon>Cucujiformia</taxon>
        <taxon>Coccinelloidea</taxon>
        <taxon>Coccinellidae</taxon>
        <taxon>Epilachninae</taxon>
        <taxon>Epilachnini</taxon>
        <taxon>Henosepilachna</taxon>
    </lineage>
</organism>
<evidence type="ECO:0000313" key="1">
    <source>
        <dbReference type="EMBL" id="KAK9872873.1"/>
    </source>
</evidence>
<dbReference type="Proteomes" id="UP001431783">
    <property type="component" value="Unassembled WGS sequence"/>
</dbReference>
<keyword evidence="2" id="KW-1185">Reference proteome</keyword>
<dbReference type="EMBL" id="JARQZJ010000014">
    <property type="protein sequence ID" value="KAK9872873.1"/>
    <property type="molecule type" value="Genomic_DNA"/>
</dbReference>
<name>A0AAW1TRB6_9CUCU</name>
<accession>A0AAW1TRB6</accession>
<gene>
    <name evidence="1" type="ORF">WA026_020227</name>
</gene>
<dbReference type="PANTHER" id="PTHR46060:SF1">
    <property type="entry name" value="MARINER MOS1 TRANSPOSASE-LIKE PROTEIN"/>
    <property type="match status" value="1"/>
</dbReference>
<comment type="caution">
    <text evidence="1">The sequence shown here is derived from an EMBL/GenBank/DDBJ whole genome shotgun (WGS) entry which is preliminary data.</text>
</comment>
<reference evidence="1 2" key="1">
    <citation type="submission" date="2023-03" db="EMBL/GenBank/DDBJ databases">
        <title>Genome insight into feeding habits of ladybird beetles.</title>
        <authorList>
            <person name="Li H.-S."/>
            <person name="Huang Y.-H."/>
            <person name="Pang H."/>
        </authorList>
    </citation>
    <scope>NUCLEOTIDE SEQUENCE [LARGE SCALE GENOMIC DNA]</scope>
    <source>
        <strain evidence="1">SYSU_2023b</strain>
        <tissue evidence="1">Whole body</tissue>
    </source>
</reference>
<proteinExistence type="predicted"/>
<evidence type="ECO:0000313" key="2">
    <source>
        <dbReference type="Proteomes" id="UP001431783"/>
    </source>
</evidence>
<dbReference type="AlphaFoldDB" id="A0AAW1TRB6"/>